<feature type="compositionally biased region" description="Polar residues" evidence="1">
    <location>
        <begin position="103"/>
        <end position="123"/>
    </location>
</feature>
<dbReference type="Proteomes" id="UP001597419">
    <property type="component" value="Unassembled WGS sequence"/>
</dbReference>
<comment type="caution">
    <text evidence="2">The sequence shown here is derived from an EMBL/GenBank/DDBJ whole genome shotgun (WGS) entry which is preliminary data.</text>
</comment>
<gene>
    <name evidence="2" type="ORF">ACFSYJ_24805</name>
</gene>
<evidence type="ECO:0008006" key="4">
    <source>
        <dbReference type="Google" id="ProtNLM"/>
    </source>
</evidence>
<protein>
    <recommendedName>
        <fullName evidence="4">Excreted virulence factor EspC, type VII ESX diderm</fullName>
    </recommendedName>
</protein>
<dbReference type="EMBL" id="JBHUKU010000014">
    <property type="protein sequence ID" value="MFD2461851.1"/>
    <property type="molecule type" value="Genomic_DNA"/>
</dbReference>
<proteinExistence type="predicted"/>
<name>A0ABW5GLU0_9PSEU</name>
<sequence>MGGEKGHHGGDTIAFSESAVADQKKQLTDFRADLTSNPAILALQRFGVGGGTPDSTVQAGSSAMGNQLTTQFAAFAKSASDQLKDLSGKTVLGWVDALENWGKNSQDTEQENFGSVQQYQTDSGLGGHA</sequence>
<keyword evidence="3" id="KW-1185">Reference proteome</keyword>
<feature type="region of interest" description="Disordered" evidence="1">
    <location>
        <begin position="103"/>
        <end position="129"/>
    </location>
</feature>
<evidence type="ECO:0000256" key="1">
    <source>
        <dbReference type="SAM" id="MobiDB-lite"/>
    </source>
</evidence>
<organism evidence="2 3">
    <name type="scientific">Amycolatopsis samaneae</name>
    <dbReference type="NCBI Taxonomy" id="664691"/>
    <lineage>
        <taxon>Bacteria</taxon>
        <taxon>Bacillati</taxon>
        <taxon>Actinomycetota</taxon>
        <taxon>Actinomycetes</taxon>
        <taxon>Pseudonocardiales</taxon>
        <taxon>Pseudonocardiaceae</taxon>
        <taxon>Amycolatopsis</taxon>
    </lineage>
</organism>
<evidence type="ECO:0000313" key="3">
    <source>
        <dbReference type="Proteomes" id="UP001597419"/>
    </source>
</evidence>
<accession>A0ABW5GLU0</accession>
<evidence type="ECO:0000313" key="2">
    <source>
        <dbReference type="EMBL" id="MFD2461851.1"/>
    </source>
</evidence>
<dbReference type="RefSeq" id="WP_345390843.1">
    <property type="nucleotide sequence ID" value="NZ_BAABHG010000004.1"/>
</dbReference>
<reference evidence="3" key="1">
    <citation type="journal article" date="2019" name="Int. J. Syst. Evol. Microbiol.">
        <title>The Global Catalogue of Microorganisms (GCM) 10K type strain sequencing project: providing services to taxonomists for standard genome sequencing and annotation.</title>
        <authorList>
            <consortium name="The Broad Institute Genomics Platform"/>
            <consortium name="The Broad Institute Genome Sequencing Center for Infectious Disease"/>
            <person name="Wu L."/>
            <person name="Ma J."/>
        </authorList>
    </citation>
    <scope>NUCLEOTIDE SEQUENCE [LARGE SCALE GENOMIC DNA]</scope>
    <source>
        <strain evidence="3">CGMCC 4.7643</strain>
    </source>
</reference>